<evidence type="ECO:0000256" key="2">
    <source>
        <dbReference type="ARBA" id="ARBA00022722"/>
    </source>
</evidence>
<accession>A0A6V8NI95</accession>
<evidence type="ECO:0000256" key="4">
    <source>
        <dbReference type="ARBA" id="ARBA00024207"/>
    </source>
</evidence>
<name>A0A6V8NI95_9ACTN</name>
<dbReference type="Gene3D" id="1.20.120.580">
    <property type="entry name" value="bsu32300-like"/>
    <property type="match status" value="1"/>
</dbReference>
<protein>
    <recommendedName>
        <fullName evidence="7">DUF86 domain-containing protein</fullName>
    </recommendedName>
</protein>
<keyword evidence="2" id="KW-0540">Nuclease</keyword>
<evidence type="ECO:0000256" key="1">
    <source>
        <dbReference type="ARBA" id="ARBA00022649"/>
    </source>
</evidence>
<sequence length="182" mass="21335">MTLKEKVSRKLENLKEYVGYLKGYQSRTIEDLKRDPTLRGAVERYLHLSAECVIDVAEIMISELSLRKPEEYKESIDILGEVGIIPDEFAFHFSPVAGFRNILVHEYAKIDLAEVHRHLQKDLGDFEKFSKYIIDYLDSNHSKASLLLPGYQLFREEYLCLQQYKYSFQYALNKCHRTAHPL</sequence>
<gene>
    <name evidence="5" type="ORF">HKBW3S03_00585</name>
</gene>
<keyword evidence="1" id="KW-1277">Toxin-antitoxin system</keyword>
<dbReference type="Proteomes" id="UP000574717">
    <property type="component" value="Unassembled WGS sequence"/>
</dbReference>
<dbReference type="Pfam" id="PF01934">
    <property type="entry name" value="HepT-like"/>
    <property type="match status" value="1"/>
</dbReference>
<evidence type="ECO:0000313" key="6">
    <source>
        <dbReference type="Proteomes" id="UP000574717"/>
    </source>
</evidence>
<dbReference type="PANTHER" id="PTHR33397:SF5">
    <property type="entry name" value="RNASE YUTE-RELATED"/>
    <property type="match status" value="1"/>
</dbReference>
<dbReference type="EMBL" id="BLRU01000035">
    <property type="protein sequence ID" value="GFP19081.1"/>
    <property type="molecule type" value="Genomic_DNA"/>
</dbReference>
<dbReference type="PANTHER" id="PTHR33397">
    <property type="entry name" value="UPF0331 PROTEIN YUTE"/>
    <property type="match status" value="1"/>
</dbReference>
<dbReference type="NCBIfam" id="NF047751">
    <property type="entry name" value="HepT_toxin"/>
    <property type="match status" value="1"/>
</dbReference>
<dbReference type="InterPro" id="IPR008201">
    <property type="entry name" value="HepT-like"/>
</dbReference>
<dbReference type="InterPro" id="IPR052379">
    <property type="entry name" value="Type_VII_TA_RNase"/>
</dbReference>
<dbReference type="GO" id="GO:0004540">
    <property type="term" value="F:RNA nuclease activity"/>
    <property type="evidence" value="ECO:0007669"/>
    <property type="project" value="InterPro"/>
</dbReference>
<proteinExistence type="inferred from homology"/>
<organism evidence="5 6">
    <name type="scientific">Candidatus Hakubella thermalkaliphila</name>
    <dbReference type="NCBI Taxonomy" id="2754717"/>
    <lineage>
        <taxon>Bacteria</taxon>
        <taxon>Bacillati</taxon>
        <taxon>Actinomycetota</taxon>
        <taxon>Actinomycetota incertae sedis</taxon>
        <taxon>Candidatus Hakubellales</taxon>
        <taxon>Candidatus Hakubellaceae</taxon>
        <taxon>Candidatus Hakubella</taxon>
    </lineage>
</organism>
<evidence type="ECO:0008006" key="7">
    <source>
        <dbReference type="Google" id="ProtNLM"/>
    </source>
</evidence>
<evidence type="ECO:0000313" key="5">
    <source>
        <dbReference type="EMBL" id="GFP19081.1"/>
    </source>
</evidence>
<keyword evidence="3" id="KW-0378">Hydrolase</keyword>
<comment type="similarity">
    <text evidence="4">Belongs to the HepT RNase toxin family.</text>
</comment>
<dbReference type="InterPro" id="IPR037038">
    <property type="entry name" value="HepT-like_sf"/>
</dbReference>
<reference evidence="5 6" key="1">
    <citation type="journal article" date="2020" name="Front. Microbiol.">
        <title>Single-cell genomics of novel Actinobacteria with the Wood-Ljungdahl pathway discovered in a serpentinizing system.</title>
        <authorList>
            <person name="Merino N."/>
            <person name="Kawai M."/>
            <person name="Boyd E.S."/>
            <person name="Colman D.R."/>
            <person name="McGlynn S.E."/>
            <person name="Nealson K.H."/>
            <person name="Kurokawa K."/>
            <person name="Hongoh Y."/>
        </authorList>
    </citation>
    <scope>NUCLEOTIDE SEQUENCE [LARGE SCALE GENOMIC DNA]</scope>
    <source>
        <strain evidence="5 6">S03</strain>
    </source>
</reference>
<evidence type="ECO:0000256" key="3">
    <source>
        <dbReference type="ARBA" id="ARBA00022801"/>
    </source>
</evidence>
<comment type="caution">
    <text evidence="5">The sequence shown here is derived from an EMBL/GenBank/DDBJ whole genome shotgun (WGS) entry which is preliminary data.</text>
</comment>
<dbReference type="AlphaFoldDB" id="A0A6V8NI95"/>
<dbReference type="GO" id="GO:0016787">
    <property type="term" value="F:hydrolase activity"/>
    <property type="evidence" value="ECO:0007669"/>
    <property type="project" value="UniProtKB-KW"/>
</dbReference>
<dbReference type="GO" id="GO:0110001">
    <property type="term" value="C:toxin-antitoxin complex"/>
    <property type="evidence" value="ECO:0007669"/>
    <property type="project" value="InterPro"/>
</dbReference>
<dbReference type="RefSeq" id="WP_258188951.1">
    <property type="nucleotide sequence ID" value="NZ_BLRU01000035.1"/>
</dbReference>